<dbReference type="STRING" id="4529.A0A0E0PS70"/>
<feature type="region of interest" description="Disordered" evidence="1">
    <location>
        <begin position="198"/>
        <end position="234"/>
    </location>
</feature>
<feature type="compositionally biased region" description="Basic and acidic residues" evidence="1">
    <location>
        <begin position="327"/>
        <end position="337"/>
    </location>
</feature>
<feature type="compositionally biased region" description="Polar residues" evidence="1">
    <location>
        <begin position="215"/>
        <end position="226"/>
    </location>
</feature>
<dbReference type="Proteomes" id="UP000008022">
    <property type="component" value="Unassembled WGS sequence"/>
</dbReference>
<dbReference type="AlphaFoldDB" id="A0A0E0PS70"/>
<dbReference type="HOGENOM" id="CLU_913326_0_0_1"/>
<protein>
    <submittedName>
        <fullName evidence="2">Uncharacterized protein</fullName>
    </submittedName>
</protein>
<reference evidence="2" key="2">
    <citation type="submission" date="2015-06" db="UniProtKB">
        <authorList>
            <consortium name="EnsemblPlants"/>
        </authorList>
    </citation>
    <scope>IDENTIFICATION</scope>
</reference>
<feature type="compositionally biased region" description="Basic and acidic residues" evidence="1">
    <location>
        <begin position="152"/>
        <end position="161"/>
    </location>
</feature>
<dbReference type="Gramene" id="ORUFI05G30200.2">
    <property type="protein sequence ID" value="ORUFI05G30200.2"/>
    <property type="gene ID" value="ORUFI05G30200"/>
</dbReference>
<evidence type="ECO:0000313" key="3">
    <source>
        <dbReference type="Proteomes" id="UP000008022"/>
    </source>
</evidence>
<evidence type="ECO:0000313" key="2">
    <source>
        <dbReference type="EnsemblPlants" id="ORUFI05G30200.2"/>
    </source>
</evidence>
<reference evidence="3" key="1">
    <citation type="submission" date="2013-06" db="EMBL/GenBank/DDBJ databases">
        <authorList>
            <person name="Zhao Q."/>
        </authorList>
    </citation>
    <scope>NUCLEOTIDE SEQUENCE</scope>
    <source>
        <strain evidence="3">cv. W1943</strain>
    </source>
</reference>
<feature type="region of interest" description="Disordered" evidence="1">
    <location>
        <begin position="309"/>
        <end position="337"/>
    </location>
</feature>
<accession>A0A0E0PS70</accession>
<dbReference type="eggNOG" id="ENOG502RYA3">
    <property type="taxonomic scope" value="Eukaryota"/>
</dbReference>
<organism evidence="2 3">
    <name type="scientific">Oryza rufipogon</name>
    <name type="common">Brownbeard rice</name>
    <name type="synonym">Asian wild rice</name>
    <dbReference type="NCBI Taxonomy" id="4529"/>
    <lineage>
        <taxon>Eukaryota</taxon>
        <taxon>Viridiplantae</taxon>
        <taxon>Streptophyta</taxon>
        <taxon>Embryophyta</taxon>
        <taxon>Tracheophyta</taxon>
        <taxon>Spermatophyta</taxon>
        <taxon>Magnoliopsida</taxon>
        <taxon>Liliopsida</taxon>
        <taxon>Poales</taxon>
        <taxon>Poaceae</taxon>
        <taxon>BOP clade</taxon>
        <taxon>Oryzoideae</taxon>
        <taxon>Oryzeae</taxon>
        <taxon>Oryzinae</taxon>
        <taxon>Oryza</taxon>
    </lineage>
</organism>
<dbReference type="PANTHER" id="PTHR33828:SF1">
    <property type="entry name" value="OS05G0596200 PROTEIN"/>
    <property type="match status" value="1"/>
</dbReference>
<dbReference type="EnsemblPlants" id="ORUFI05G30200.2">
    <property type="protein sequence ID" value="ORUFI05G30200.2"/>
    <property type="gene ID" value="ORUFI05G30200"/>
</dbReference>
<feature type="region of interest" description="Disordered" evidence="1">
    <location>
        <begin position="25"/>
        <end position="61"/>
    </location>
</feature>
<keyword evidence="3" id="KW-1185">Reference proteome</keyword>
<sequence>MSSSAAALARGKSGISAAKFEASKGLGAKPKRSASATGSRGKTEKKVYSLPGQKFDPPEEREPLRIFYESLSKQIPSSEMAEFWYAQIFTPFSVCLTNCSDQLYYPSTSSTKMYNRLMEHGLLSPERAKKAYEKKQKRQQQIRSGTPIKPSVKKDKPESSKKPSSYNSSDSKAKKRVDYSDDDDDFISLSITSEMLTPRLNAATQMPVASPRRQPMSSSAHSGGAQSPSSSPTLSLCCGDDVGDGSERLSCCGGCWLRHPDPRAERGRSKCCRRPRTPPLLRLGEVVTVAPRARAPTLAAAAVALAAAAAASRTPSPSPPRHALAAMERDEPLQQMN</sequence>
<proteinExistence type="predicted"/>
<dbReference type="PANTHER" id="PTHR33828">
    <property type="entry name" value="OS05G0596200 PROTEIN"/>
    <property type="match status" value="1"/>
</dbReference>
<feature type="region of interest" description="Disordered" evidence="1">
    <location>
        <begin position="130"/>
        <end position="178"/>
    </location>
</feature>
<evidence type="ECO:0000256" key="1">
    <source>
        <dbReference type="SAM" id="MobiDB-lite"/>
    </source>
</evidence>
<name>A0A0E0PS70_ORYRU</name>